<sequence length="293" mass="32559">MDGSTKPKKPNPKSVPSPAKPGAKRPAEQNGKESRNKKSKISNGDEEDGAIEEKKSAINRLWSEDDEIAILKGMIDYKSKKGADPYADMGAFHEFLKKSLHVDVTKNQLTDKIRRLKKKYQNNAEKGDEPVFSKPHEHKSFELSKKIWGVGGASNGADDNVKSTNKKSTKNSSSKVNTCATSPKLKEVAQEHELQETSKGDVNASQEEFCSMYPRLKESLQSESEKVSPLSLTESGKNLVMEGLSLIGSAKAKELEEKWNNFRIDEVELYLKRVDLIQEQTKSVLAAMKSSKS</sequence>
<dbReference type="AlphaFoldDB" id="A0A5B6YZZ7"/>
<dbReference type="PANTHER" id="PTHR31662:SF98">
    <property type="entry name" value="STOREKEEPER PROTEIN-LIKE"/>
    <property type="match status" value="1"/>
</dbReference>
<feature type="domain" description="Glabrous enhancer-binding protein-like DBD" evidence="3">
    <location>
        <begin position="59"/>
        <end position="149"/>
    </location>
</feature>
<evidence type="ECO:0000313" key="4">
    <source>
        <dbReference type="EMBL" id="MPA37355.1"/>
    </source>
</evidence>
<dbReference type="Pfam" id="PF04504">
    <property type="entry name" value="GeBP-like_DBD"/>
    <property type="match status" value="1"/>
</dbReference>
<dbReference type="GO" id="GO:0006355">
    <property type="term" value="P:regulation of DNA-templated transcription"/>
    <property type="evidence" value="ECO:0007669"/>
    <property type="project" value="InterPro"/>
</dbReference>
<dbReference type="InterPro" id="IPR053932">
    <property type="entry name" value="GeBP-like_DBD"/>
</dbReference>
<evidence type="ECO:0000259" key="3">
    <source>
        <dbReference type="Pfam" id="PF04504"/>
    </source>
</evidence>
<organism evidence="4">
    <name type="scientific">Davidia involucrata</name>
    <name type="common">Dove tree</name>
    <dbReference type="NCBI Taxonomy" id="16924"/>
    <lineage>
        <taxon>Eukaryota</taxon>
        <taxon>Viridiplantae</taxon>
        <taxon>Streptophyta</taxon>
        <taxon>Embryophyta</taxon>
        <taxon>Tracheophyta</taxon>
        <taxon>Spermatophyta</taxon>
        <taxon>Magnoliopsida</taxon>
        <taxon>eudicotyledons</taxon>
        <taxon>Gunneridae</taxon>
        <taxon>Pentapetalae</taxon>
        <taxon>asterids</taxon>
        <taxon>Cornales</taxon>
        <taxon>Nyssaceae</taxon>
        <taxon>Davidia</taxon>
    </lineage>
</organism>
<gene>
    <name evidence="4" type="ORF">Din_006796</name>
</gene>
<feature type="compositionally biased region" description="Basic residues" evidence="2">
    <location>
        <begin position="1"/>
        <end position="11"/>
    </location>
</feature>
<protein>
    <submittedName>
        <fullName evidence="4">Putative mediator-associated protein 1-like</fullName>
    </submittedName>
</protein>
<reference evidence="4" key="1">
    <citation type="submission" date="2019-08" db="EMBL/GenBank/DDBJ databases">
        <title>Reference gene set and small RNA set construction with multiple tissues from Davidia involucrata Baill.</title>
        <authorList>
            <person name="Yang H."/>
            <person name="Zhou C."/>
            <person name="Li G."/>
            <person name="Wang J."/>
            <person name="Gao P."/>
            <person name="Wang M."/>
            <person name="Wang R."/>
            <person name="Zhao Y."/>
        </authorList>
    </citation>
    <scope>NUCLEOTIDE SEQUENCE</scope>
    <source>
        <tissue evidence="4">Mixed with DoveR01_LX</tissue>
    </source>
</reference>
<name>A0A5B6YZZ7_DAVIN</name>
<dbReference type="EMBL" id="GHES01006796">
    <property type="protein sequence ID" value="MPA37355.1"/>
    <property type="molecule type" value="Transcribed_RNA"/>
</dbReference>
<evidence type="ECO:0000256" key="1">
    <source>
        <dbReference type="ARBA" id="ARBA00010820"/>
    </source>
</evidence>
<accession>A0A5B6YZZ7</accession>
<feature type="compositionally biased region" description="Basic and acidic residues" evidence="2">
    <location>
        <begin position="184"/>
        <end position="199"/>
    </location>
</feature>
<proteinExistence type="inferred from homology"/>
<evidence type="ECO:0000256" key="2">
    <source>
        <dbReference type="SAM" id="MobiDB-lite"/>
    </source>
</evidence>
<dbReference type="PANTHER" id="PTHR31662">
    <property type="entry name" value="BNAANNG10740D PROTEIN-RELATED"/>
    <property type="match status" value="1"/>
</dbReference>
<feature type="compositionally biased region" description="Basic and acidic residues" evidence="2">
    <location>
        <begin position="25"/>
        <end position="36"/>
    </location>
</feature>
<dbReference type="InterPro" id="IPR007592">
    <property type="entry name" value="GEBP"/>
</dbReference>
<feature type="region of interest" description="Disordered" evidence="2">
    <location>
        <begin position="149"/>
        <end position="205"/>
    </location>
</feature>
<feature type="region of interest" description="Disordered" evidence="2">
    <location>
        <begin position="1"/>
        <end position="52"/>
    </location>
</feature>
<comment type="similarity">
    <text evidence="1">Belongs to the GeBP family.</text>
</comment>
<dbReference type="GO" id="GO:0005634">
    <property type="term" value="C:nucleus"/>
    <property type="evidence" value="ECO:0007669"/>
    <property type="project" value="TreeGrafter"/>
</dbReference>